<keyword evidence="2" id="KW-1133">Transmembrane helix</keyword>
<dbReference type="EMBL" id="JAUDJE010000002">
    <property type="protein sequence ID" value="MDM9558223.1"/>
    <property type="molecule type" value="Genomic_DNA"/>
</dbReference>
<feature type="transmembrane region" description="Helical" evidence="2">
    <location>
        <begin position="62"/>
        <end position="82"/>
    </location>
</feature>
<keyword evidence="5" id="KW-1185">Reference proteome</keyword>
<comment type="similarity">
    <text evidence="1">Belongs to the peptidase A24 family.</text>
</comment>
<dbReference type="PANTHER" id="PTHR30487:SF0">
    <property type="entry name" value="PREPILIN LEADER PEPTIDASE_N-METHYLTRANSFERASE-RELATED"/>
    <property type="match status" value="1"/>
</dbReference>
<dbReference type="EC" id="3.4.23.-" evidence="4"/>
<keyword evidence="4" id="KW-0378">Hydrolase</keyword>
<evidence type="ECO:0000313" key="5">
    <source>
        <dbReference type="Proteomes" id="UP001175604"/>
    </source>
</evidence>
<feature type="transmembrane region" description="Helical" evidence="2">
    <location>
        <begin position="35"/>
        <end position="56"/>
    </location>
</feature>
<evidence type="ECO:0000313" key="4">
    <source>
        <dbReference type="EMBL" id="MDM9558223.1"/>
    </source>
</evidence>
<feature type="transmembrane region" description="Helical" evidence="2">
    <location>
        <begin position="94"/>
        <end position="123"/>
    </location>
</feature>
<dbReference type="Pfam" id="PF01478">
    <property type="entry name" value="Peptidase_A24"/>
    <property type="match status" value="1"/>
</dbReference>
<keyword evidence="2" id="KW-0812">Transmembrane</keyword>
<feature type="domain" description="Prepilin type IV endopeptidase peptidase" evidence="3">
    <location>
        <begin position="12"/>
        <end position="122"/>
    </location>
</feature>
<comment type="caution">
    <text evidence="4">The sequence shown here is derived from an EMBL/GenBank/DDBJ whole genome shotgun (WGS) entry which is preliminary data.</text>
</comment>
<protein>
    <submittedName>
        <fullName evidence="4">A24 family peptidase</fullName>
        <ecNumber evidence="4">3.4.23.-</ecNumber>
    </submittedName>
</protein>
<accession>A0ABT7VZ61</accession>
<evidence type="ECO:0000256" key="1">
    <source>
        <dbReference type="ARBA" id="ARBA00005801"/>
    </source>
</evidence>
<dbReference type="Proteomes" id="UP001175604">
    <property type="component" value="Unassembled WGS sequence"/>
</dbReference>
<feature type="transmembrane region" description="Helical" evidence="2">
    <location>
        <begin position="143"/>
        <end position="168"/>
    </location>
</feature>
<keyword evidence="2" id="KW-0472">Membrane</keyword>
<proteinExistence type="inferred from homology"/>
<gene>
    <name evidence="4" type="ORF">QUC21_04235</name>
</gene>
<reference evidence="4" key="1">
    <citation type="submission" date="2023-06" db="EMBL/GenBank/DDBJ databases">
        <title>full genome analysis of Phenantherene degrader P3.</title>
        <authorList>
            <person name="Akbar A."/>
            <person name="Rahmeh R."/>
            <person name="Kishk M."/>
        </authorList>
    </citation>
    <scope>NUCLEOTIDE SEQUENCE</scope>
    <source>
        <strain evidence="4">P3</strain>
    </source>
</reference>
<dbReference type="InterPro" id="IPR050882">
    <property type="entry name" value="Prepilin_peptidase/N-MTase"/>
</dbReference>
<dbReference type="Gene3D" id="1.20.120.1220">
    <property type="match status" value="1"/>
</dbReference>
<sequence length="169" mass="18273">MELSAGVALWWLLFTSWNLALAHGDLRRRKVPNRLVVSGLCGVLLWAGAAACVAGWRYPPLWPGWPAAAGGFLMAVPFFLLWQRRWMGAGDVKAIAILGLAMGPARLVLALALASLVAGAHALLYLAAARRRTPPARLRQVPYAAYMALGALSAVFIPLSSAWCFWCFS</sequence>
<evidence type="ECO:0000256" key="2">
    <source>
        <dbReference type="SAM" id="Phobius"/>
    </source>
</evidence>
<dbReference type="RefSeq" id="WP_289784412.1">
    <property type="nucleotide sequence ID" value="NZ_JAUDJE010000002.1"/>
</dbReference>
<organism evidence="4 5">
    <name type="scientific">Bordetella petrii</name>
    <dbReference type="NCBI Taxonomy" id="94624"/>
    <lineage>
        <taxon>Bacteria</taxon>
        <taxon>Pseudomonadati</taxon>
        <taxon>Pseudomonadota</taxon>
        <taxon>Betaproteobacteria</taxon>
        <taxon>Burkholderiales</taxon>
        <taxon>Alcaligenaceae</taxon>
        <taxon>Bordetella</taxon>
    </lineage>
</organism>
<dbReference type="GO" id="GO:0016787">
    <property type="term" value="F:hydrolase activity"/>
    <property type="evidence" value="ECO:0007669"/>
    <property type="project" value="UniProtKB-KW"/>
</dbReference>
<name>A0ABT7VZ61_9BORD</name>
<feature type="transmembrane region" description="Helical" evidence="2">
    <location>
        <begin position="6"/>
        <end position="23"/>
    </location>
</feature>
<evidence type="ECO:0000259" key="3">
    <source>
        <dbReference type="Pfam" id="PF01478"/>
    </source>
</evidence>
<dbReference type="PANTHER" id="PTHR30487">
    <property type="entry name" value="TYPE 4 PREPILIN-LIKE PROTEINS LEADER PEPTIDE-PROCESSING ENZYME"/>
    <property type="match status" value="1"/>
</dbReference>
<dbReference type="InterPro" id="IPR000045">
    <property type="entry name" value="Prepilin_IV_endopep_pep"/>
</dbReference>